<name>A0A226F1B5_FOLCA</name>
<protein>
    <submittedName>
        <fullName evidence="3">Uncharacterized protein</fullName>
    </submittedName>
</protein>
<evidence type="ECO:0000313" key="4">
    <source>
        <dbReference type="Proteomes" id="UP000198287"/>
    </source>
</evidence>
<dbReference type="EMBL" id="LNIX01000001">
    <property type="protein sequence ID" value="OXA63160.1"/>
    <property type="molecule type" value="Genomic_DNA"/>
</dbReference>
<gene>
    <name evidence="3" type="ORF">Fcan01_01344</name>
</gene>
<accession>A0A226F1B5</accession>
<evidence type="ECO:0000256" key="1">
    <source>
        <dbReference type="SAM" id="Phobius"/>
    </source>
</evidence>
<feature type="signal peptide" evidence="2">
    <location>
        <begin position="1"/>
        <end position="22"/>
    </location>
</feature>
<proteinExistence type="predicted"/>
<comment type="caution">
    <text evidence="3">The sequence shown here is derived from an EMBL/GenBank/DDBJ whole genome shotgun (WGS) entry which is preliminary data.</text>
</comment>
<reference evidence="3 4" key="1">
    <citation type="submission" date="2015-12" db="EMBL/GenBank/DDBJ databases">
        <title>The genome of Folsomia candida.</title>
        <authorList>
            <person name="Faddeeva A."/>
            <person name="Derks M.F."/>
            <person name="Anvar Y."/>
            <person name="Smit S."/>
            <person name="Van Straalen N."/>
            <person name="Roelofs D."/>
        </authorList>
    </citation>
    <scope>NUCLEOTIDE SEQUENCE [LARGE SCALE GENOMIC DNA]</scope>
    <source>
        <strain evidence="3 4">VU population</strain>
        <tissue evidence="3">Whole body</tissue>
    </source>
</reference>
<dbReference type="PROSITE" id="PS00018">
    <property type="entry name" value="EF_HAND_1"/>
    <property type="match status" value="1"/>
</dbReference>
<keyword evidence="1" id="KW-0812">Transmembrane</keyword>
<keyword evidence="2" id="KW-0732">Signal</keyword>
<dbReference type="Proteomes" id="UP000198287">
    <property type="component" value="Unassembled WGS sequence"/>
</dbReference>
<dbReference type="InterPro" id="IPR018247">
    <property type="entry name" value="EF_Hand_1_Ca_BS"/>
</dbReference>
<evidence type="ECO:0000256" key="2">
    <source>
        <dbReference type="SAM" id="SignalP"/>
    </source>
</evidence>
<sequence length="211" mass="23452">MLTRHLGNIGILLMATIISASSLRTTNEGASVVYGGRCEKHFECMETHFCDDKKRICNCQSAENTLTMIFNEESRKCESIVGSVCTIESGPGGLNWTCVKDAQCKWSTDLPDTLGICTCVRGRFEKNGFCVNDDDDKVRQNDDNDAKVNRNDENDDKLIDSNDIYQAVRARQSLKGARAPWNWSSAKIVTSDFIIIMANLLVLACSYLACN</sequence>
<evidence type="ECO:0000313" key="3">
    <source>
        <dbReference type="EMBL" id="OXA63160.1"/>
    </source>
</evidence>
<keyword evidence="1" id="KW-0472">Membrane</keyword>
<organism evidence="3 4">
    <name type="scientific">Folsomia candida</name>
    <name type="common">Springtail</name>
    <dbReference type="NCBI Taxonomy" id="158441"/>
    <lineage>
        <taxon>Eukaryota</taxon>
        <taxon>Metazoa</taxon>
        <taxon>Ecdysozoa</taxon>
        <taxon>Arthropoda</taxon>
        <taxon>Hexapoda</taxon>
        <taxon>Collembola</taxon>
        <taxon>Entomobryomorpha</taxon>
        <taxon>Isotomoidea</taxon>
        <taxon>Isotomidae</taxon>
        <taxon>Proisotominae</taxon>
        <taxon>Folsomia</taxon>
    </lineage>
</organism>
<feature type="chain" id="PRO_5013053464" evidence="2">
    <location>
        <begin position="23"/>
        <end position="211"/>
    </location>
</feature>
<dbReference type="AlphaFoldDB" id="A0A226F1B5"/>
<keyword evidence="1" id="KW-1133">Transmembrane helix</keyword>
<feature type="transmembrane region" description="Helical" evidence="1">
    <location>
        <begin position="188"/>
        <end position="209"/>
    </location>
</feature>
<keyword evidence="4" id="KW-1185">Reference proteome</keyword>